<dbReference type="STRING" id="1802448.A2672_00965"/>
<dbReference type="AlphaFoldDB" id="A0A1G2QVY9"/>
<sequence>MNSIEKIIKFVNPMRGNQVRLGADLPSLANWVFHGIKANQKDIALVIGVFLISLISFAGGYLAAKDQLKGPIQIESPKSQVPNSK</sequence>
<organism evidence="2 3">
    <name type="scientific">Candidatus Wildermuthbacteria bacterium RIFCSPHIGHO2_01_FULL_49_22b</name>
    <dbReference type="NCBI Taxonomy" id="1802448"/>
    <lineage>
        <taxon>Bacteria</taxon>
        <taxon>Candidatus Wildermuthiibacteriota</taxon>
    </lineage>
</organism>
<evidence type="ECO:0000313" key="2">
    <source>
        <dbReference type="EMBL" id="OHA64736.1"/>
    </source>
</evidence>
<protein>
    <submittedName>
        <fullName evidence="2">Uncharacterized protein</fullName>
    </submittedName>
</protein>
<comment type="caution">
    <text evidence="2">The sequence shown here is derived from an EMBL/GenBank/DDBJ whole genome shotgun (WGS) entry which is preliminary data.</text>
</comment>
<evidence type="ECO:0000256" key="1">
    <source>
        <dbReference type="SAM" id="Phobius"/>
    </source>
</evidence>
<feature type="transmembrane region" description="Helical" evidence="1">
    <location>
        <begin position="43"/>
        <end position="64"/>
    </location>
</feature>
<dbReference type="Proteomes" id="UP000178065">
    <property type="component" value="Unassembled WGS sequence"/>
</dbReference>
<keyword evidence="1" id="KW-1133">Transmembrane helix</keyword>
<accession>A0A1G2QVY9</accession>
<keyword evidence="1" id="KW-0472">Membrane</keyword>
<dbReference type="EMBL" id="MHTT01000029">
    <property type="protein sequence ID" value="OHA64736.1"/>
    <property type="molecule type" value="Genomic_DNA"/>
</dbReference>
<keyword evidence="1" id="KW-0812">Transmembrane</keyword>
<name>A0A1G2QVY9_9BACT</name>
<reference evidence="2 3" key="1">
    <citation type="journal article" date="2016" name="Nat. Commun.">
        <title>Thousands of microbial genomes shed light on interconnected biogeochemical processes in an aquifer system.</title>
        <authorList>
            <person name="Anantharaman K."/>
            <person name="Brown C.T."/>
            <person name="Hug L.A."/>
            <person name="Sharon I."/>
            <person name="Castelle C.J."/>
            <person name="Probst A.J."/>
            <person name="Thomas B.C."/>
            <person name="Singh A."/>
            <person name="Wilkins M.J."/>
            <person name="Karaoz U."/>
            <person name="Brodie E.L."/>
            <person name="Williams K.H."/>
            <person name="Hubbard S.S."/>
            <person name="Banfield J.F."/>
        </authorList>
    </citation>
    <scope>NUCLEOTIDE SEQUENCE [LARGE SCALE GENOMIC DNA]</scope>
</reference>
<evidence type="ECO:0000313" key="3">
    <source>
        <dbReference type="Proteomes" id="UP000178065"/>
    </source>
</evidence>
<proteinExistence type="predicted"/>
<gene>
    <name evidence="2" type="ORF">A2672_00965</name>
</gene>